<dbReference type="Gene3D" id="1.10.472.80">
    <property type="entry name" value="Ypt/Rab-GAP domain of gyp1p, domain 3"/>
    <property type="match status" value="1"/>
</dbReference>
<dbReference type="AlphaFoldDB" id="E0VBG5"/>
<evidence type="ECO:0000259" key="3">
    <source>
        <dbReference type="PROSITE" id="PS50086"/>
    </source>
</evidence>
<dbReference type="InterPro" id="IPR000719">
    <property type="entry name" value="Prot_kinase_dom"/>
</dbReference>
<accession>E0VBG5</accession>
<dbReference type="GeneID" id="8230987"/>
<evidence type="ECO:0000313" key="6">
    <source>
        <dbReference type="EnsemblMetazoa" id="PHUM060680-PA"/>
    </source>
</evidence>
<dbReference type="SUPFAM" id="SSF56112">
    <property type="entry name" value="Protein kinase-like (PK-like)"/>
    <property type="match status" value="1"/>
</dbReference>
<dbReference type="PANTHER" id="PTHR22957:SF168">
    <property type="entry name" value="TBC DOMAIN-CONTAINING PROTEIN KINASE-LIKE PROTEIN"/>
    <property type="match status" value="1"/>
</dbReference>
<feature type="domain" description="Rhodanese" evidence="4">
    <location>
        <begin position="704"/>
        <end position="803"/>
    </location>
</feature>
<dbReference type="VEuPathDB" id="VectorBase:PHUM060680"/>
<dbReference type="SUPFAM" id="SSF47923">
    <property type="entry name" value="Ypt/Rab-GAP domain of gyp1p"/>
    <property type="match status" value="2"/>
</dbReference>
<dbReference type="EMBL" id="DS235030">
    <property type="protein sequence ID" value="EEB10721.1"/>
    <property type="molecule type" value="Genomic_DNA"/>
</dbReference>
<dbReference type="CTD" id="8230987"/>
<dbReference type="PROSITE" id="PS50206">
    <property type="entry name" value="RHODANESE_3"/>
    <property type="match status" value="1"/>
</dbReference>
<dbReference type="HOGENOM" id="CLU_011160_0_0_1"/>
<proteinExistence type="predicted"/>
<dbReference type="Pfam" id="PF00069">
    <property type="entry name" value="Pkinase"/>
    <property type="match status" value="1"/>
</dbReference>
<sequence length="805" mass="91780">MYETGVFGAYTFFAQKQPGELCGSNGLPLTPNSVIIYGKSQSLMCLKHANLCEYLDIFRGKHERIIVTSEFYHSSLKNIQKPIEPNYLSKIVKEILLGLEYLNANGIVHRSLSPSNILFDADGNVKLFNYGLYFMSNNGKNVSFPIGSPKYTAPEVFLIKDKTPSGPKVDIWSVGVILAELVLNKEIWCDLKLNQVIRKVLSLINCSGTVLEHLSNEHRCNDIYKNLPSSLKNFINLCLIPSPLNRLTPSQMIKHEFIKQDNSLIENAECEIYHLWQLAGGDIYCELKKQGMIKTRPPTLSLPNLVLLEGTVFGEIKDSFSVLDLRVTVLPLNSLHQRLSHLTFEDFYPLIEIKSPKLKNKESLTQEKFLPLIIRERDTEYQFSRIILYHRLLLGYPFKKEAIINEAGIDIPPYCRGNVWAALLGIVGDIQRSYEIIDKETPNSTDRQIEVDIPRCHQYNELLSSSEGHKKLKRILKAWVTSHPQYVYWQGLDSLCAPFLYLNFNNEAQAYACLSAFIPKYLNNFFLKDNSAVIHEYLAKFRHLIAFYDPVLFNHLESINFIPELYAIPWFLTVFSHVFPLHKIFHLWDRLLLGDASFPLFIGLAVLNHLRDILLCSGFNECILLFSDLPEVDIEMCVKYSTEKYNSTPRSITYRCHEYRENTPNSSLDLEMSPLSVSELQSECCPQISASDLLSLINKNNNSNVKNYVTIDIRNLNETNCLTLPDSIHIPFNTVSFSEKEVPKTKEGNLLLKSKGKIIIIMGSGGENLSEFCRWLVECGFSKVCSLHKGIQSLSNTGILKSSKK</sequence>
<dbReference type="GO" id="GO:0004672">
    <property type="term" value="F:protein kinase activity"/>
    <property type="evidence" value="ECO:0007669"/>
    <property type="project" value="InterPro"/>
</dbReference>
<keyword evidence="1" id="KW-0343">GTPase activation</keyword>
<dbReference type="PROSITE" id="PS50086">
    <property type="entry name" value="TBC_RABGAP"/>
    <property type="match status" value="1"/>
</dbReference>
<dbReference type="SUPFAM" id="SSF52821">
    <property type="entry name" value="Rhodanese/Cell cycle control phosphatase"/>
    <property type="match status" value="1"/>
</dbReference>
<dbReference type="Gene3D" id="1.10.510.10">
    <property type="entry name" value="Transferase(Phosphotransferase) domain 1"/>
    <property type="match status" value="1"/>
</dbReference>
<evidence type="ECO:0000313" key="7">
    <source>
        <dbReference type="Proteomes" id="UP000009046"/>
    </source>
</evidence>
<dbReference type="EnsemblMetazoa" id="PHUM060680-RA">
    <property type="protein sequence ID" value="PHUM060680-PA"/>
    <property type="gene ID" value="PHUM060680"/>
</dbReference>
<feature type="domain" description="Protein kinase" evidence="2">
    <location>
        <begin position="1"/>
        <end position="258"/>
    </location>
</feature>
<dbReference type="InterPro" id="IPR000195">
    <property type="entry name" value="Rab-GAP-TBC_dom"/>
</dbReference>
<dbReference type="eggNOG" id="KOG1093">
    <property type="taxonomic scope" value="Eukaryota"/>
</dbReference>
<dbReference type="GO" id="GO:0005524">
    <property type="term" value="F:ATP binding"/>
    <property type="evidence" value="ECO:0007669"/>
    <property type="project" value="InterPro"/>
</dbReference>
<dbReference type="SMART" id="SM00164">
    <property type="entry name" value="TBC"/>
    <property type="match status" value="1"/>
</dbReference>
<name>E0VBG5_PEDHC</name>
<dbReference type="Pfam" id="PF00566">
    <property type="entry name" value="RabGAP-TBC"/>
    <property type="match status" value="1"/>
</dbReference>
<reference evidence="5" key="2">
    <citation type="submission" date="2007-04" db="EMBL/GenBank/DDBJ databases">
        <title>The genome of the human body louse.</title>
        <authorList>
            <consortium name="The Human Body Louse Genome Consortium"/>
            <person name="Kirkness E."/>
            <person name="Walenz B."/>
            <person name="Hass B."/>
            <person name="Bruggner R."/>
            <person name="Strausberg R."/>
        </authorList>
    </citation>
    <scope>NUCLEOTIDE SEQUENCE</scope>
    <source>
        <strain evidence="5">USDA</strain>
    </source>
</reference>
<dbReference type="PANTHER" id="PTHR22957">
    <property type="entry name" value="TBC1 DOMAIN FAMILY MEMBER GTPASE-ACTIVATING PROTEIN"/>
    <property type="match status" value="1"/>
</dbReference>
<dbReference type="KEGG" id="phu:Phum_PHUM060680"/>
<dbReference type="InterPro" id="IPR035969">
    <property type="entry name" value="Rab-GAP_TBC_sf"/>
</dbReference>
<feature type="domain" description="Rab-GAP TBC" evidence="3">
    <location>
        <begin position="410"/>
        <end position="595"/>
    </location>
</feature>
<dbReference type="Proteomes" id="UP000009046">
    <property type="component" value="Unassembled WGS sequence"/>
</dbReference>
<reference evidence="6" key="3">
    <citation type="submission" date="2020-05" db="UniProtKB">
        <authorList>
            <consortium name="EnsemblMetazoa"/>
        </authorList>
    </citation>
    <scope>IDENTIFICATION</scope>
    <source>
        <strain evidence="6">USDA</strain>
    </source>
</reference>
<dbReference type="Gene3D" id="3.40.250.10">
    <property type="entry name" value="Rhodanese-like domain"/>
    <property type="match status" value="1"/>
</dbReference>
<evidence type="ECO:0008006" key="8">
    <source>
        <dbReference type="Google" id="ProtNLM"/>
    </source>
</evidence>
<dbReference type="InterPro" id="IPR036873">
    <property type="entry name" value="Rhodanese-like_dom_sf"/>
</dbReference>
<dbReference type="FunFam" id="1.10.8.270:FF:000012">
    <property type="entry name" value="TBC domain-containing protein kinase-like protein-like"/>
    <property type="match status" value="1"/>
</dbReference>
<dbReference type="STRING" id="121224.E0VBG5"/>
<evidence type="ECO:0000256" key="1">
    <source>
        <dbReference type="ARBA" id="ARBA00022468"/>
    </source>
</evidence>
<keyword evidence="7" id="KW-1185">Reference proteome</keyword>
<evidence type="ECO:0000259" key="2">
    <source>
        <dbReference type="PROSITE" id="PS50011"/>
    </source>
</evidence>
<reference evidence="5" key="1">
    <citation type="submission" date="2007-04" db="EMBL/GenBank/DDBJ databases">
        <title>Annotation of Pediculus humanus corporis strain USDA.</title>
        <authorList>
            <person name="Kirkness E."/>
            <person name="Hannick L."/>
            <person name="Hass B."/>
            <person name="Bruggner R."/>
            <person name="Lawson D."/>
            <person name="Bidwell S."/>
            <person name="Joardar V."/>
            <person name="Caler E."/>
            <person name="Walenz B."/>
            <person name="Inman J."/>
            <person name="Schobel S."/>
            <person name="Galinsky K."/>
            <person name="Amedeo P."/>
            <person name="Strausberg R."/>
        </authorList>
    </citation>
    <scope>NUCLEOTIDE SEQUENCE</scope>
    <source>
        <strain evidence="5">USDA</strain>
    </source>
</reference>
<dbReference type="OrthoDB" id="1668230at2759"/>
<dbReference type="FunCoup" id="E0VBG5">
    <property type="interactions" value="1465"/>
</dbReference>
<dbReference type="InterPro" id="IPR001763">
    <property type="entry name" value="Rhodanese-like_dom"/>
</dbReference>
<dbReference type="PROSITE" id="PS50011">
    <property type="entry name" value="PROTEIN_KINASE_DOM"/>
    <property type="match status" value="1"/>
</dbReference>
<evidence type="ECO:0000259" key="4">
    <source>
        <dbReference type="PROSITE" id="PS50206"/>
    </source>
</evidence>
<dbReference type="InterPro" id="IPR011009">
    <property type="entry name" value="Kinase-like_dom_sf"/>
</dbReference>
<organism>
    <name type="scientific">Pediculus humanus subsp. corporis</name>
    <name type="common">Body louse</name>
    <dbReference type="NCBI Taxonomy" id="121224"/>
    <lineage>
        <taxon>Eukaryota</taxon>
        <taxon>Metazoa</taxon>
        <taxon>Ecdysozoa</taxon>
        <taxon>Arthropoda</taxon>
        <taxon>Hexapoda</taxon>
        <taxon>Insecta</taxon>
        <taxon>Pterygota</taxon>
        <taxon>Neoptera</taxon>
        <taxon>Paraneoptera</taxon>
        <taxon>Psocodea</taxon>
        <taxon>Troctomorpha</taxon>
        <taxon>Phthiraptera</taxon>
        <taxon>Anoplura</taxon>
        <taxon>Pediculidae</taxon>
        <taxon>Pediculus</taxon>
    </lineage>
</organism>
<dbReference type="GO" id="GO:0005096">
    <property type="term" value="F:GTPase activator activity"/>
    <property type="evidence" value="ECO:0007669"/>
    <property type="project" value="UniProtKB-KW"/>
</dbReference>
<evidence type="ECO:0000313" key="5">
    <source>
        <dbReference type="EMBL" id="EEB10721.1"/>
    </source>
</evidence>
<gene>
    <name evidence="6" type="primary">8230987</name>
    <name evidence="5" type="ORF">Phum_PHUM060680</name>
</gene>
<dbReference type="Gene3D" id="1.10.8.270">
    <property type="entry name" value="putative rabgap domain of human tbc1 domain family member 14 like domains"/>
    <property type="match status" value="1"/>
</dbReference>
<dbReference type="FunFam" id="1.10.472.80:FF:000015">
    <property type="entry name" value="TBC domain-containing protein kinase-like protein"/>
    <property type="match status" value="1"/>
</dbReference>
<dbReference type="OMA" id="THTDRQI"/>
<dbReference type="InParanoid" id="E0VBG5"/>
<protein>
    <recommendedName>
        <fullName evidence="8">TBC domain-containing protein kinase-like protein</fullName>
    </recommendedName>
</protein>
<dbReference type="RefSeq" id="XP_002423459.1">
    <property type="nucleotide sequence ID" value="XM_002423414.1"/>
</dbReference>
<dbReference type="EMBL" id="AAZO01000712">
    <property type="status" value="NOT_ANNOTATED_CDS"/>
    <property type="molecule type" value="Genomic_DNA"/>
</dbReference>
<dbReference type="SMART" id="SM00450">
    <property type="entry name" value="RHOD"/>
    <property type="match status" value="1"/>
</dbReference>